<keyword evidence="3" id="KW-1185">Reference proteome</keyword>
<proteinExistence type="predicted"/>
<dbReference type="RefSeq" id="WP_135396137.1">
    <property type="nucleotide sequence ID" value="NZ_SRMB01000003.1"/>
</dbReference>
<reference evidence="2 3" key="1">
    <citation type="submission" date="2019-04" db="EMBL/GenBank/DDBJ databases">
        <authorList>
            <person name="Feng G."/>
            <person name="Zhang J."/>
            <person name="Zhu H."/>
        </authorList>
    </citation>
    <scope>NUCLEOTIDE SEQUENCE [LARGE SCALE GENOMIC DNA]</scope>
    <source>
        <strain evidence="2 3">9PBR-1</strain>
    </source>
</reference>
<protein>
    <submittedName>
        <fullName evidence="2">DUF2807 domain-containing protein</fullName>
    </submittedName>
</protein>
<dbReference type="OrthoDB" id="1442792at2"/>
<name>A0A4Z0QAY5_9BACT</name>
<dbReference type="Pfam" id="PF10988">
    <property type="entry name" value="DUF2807"/>
    <property type="match status" value="1"/>
</dbReference>
<dbReference type="PANTHER" id="PTHR39200">
    <property type="entry name" value="HYPOTHETICAL EXPORTED PROTEIN"/>
    <property type="match status" value="1"/>
</dbReference>
<feature type="domain" description="Putative auto-transporter adhesin head GIN" evidence="1">
    <location>
        <begin position="45"/>
        <end position="226"/>
    </location>
</feature>
<sequence>MKTFATLCLLPLSLLLGGCDCNDIFPDKVTGSGPVVTENRTVPGFSRLELAVDADVYLTQGATRTVRVEAQQNILDVLQTNVSGERLSIGYGRVNVRNHEPIKVFIQTPALSNVAVSGSGKVVGQNAWRADDLGLSLSGSGGIDLSVVGAQNLRTDISGSGAVRLAGDARRHEVHISGSGSVDAYPLTVQAAEVHISGSGSTYLTATQTLTASISGSGKVYYKGRPSVTVRTSGSGRVVDAN</sequence>
<evidence type="ECO:0000313" key="3">
    <source>
        <dbReference type="Proteomes" id="UP000298471"/>
    </source>
</evidence>
<dbReference type="AlphaFoldDB" id="A0A4Z0QAY5"/>
<evidence type="ECO:0000313" key="2">
    <source>
        <dbReference type="EMBL" id="TGE26231.1"/>
    </source>
</evidence>
<comment type="caution">
    <text evidence="2">The sequence shown here is derived from an EMBL/GenBank/DDBJ whole genome shotgun (WGS) entry which is preliminary data.</text>
</comment>
<dbReference type="InterPro" id="IPR021255">
    <property type="entry name" value="DUF2807"/>
</dbReference>
<dbReference type="PANTHER" id="PTHR39200:SF1">
    <property type="entry name" value="AUTO-TRANSPORTER ADHESIN HEAD GIN DOMAIN-CONTAINING PROTEIN-RELATED"/>
    <property type="match status" value="1"/>
</dbReference>
<accession>A0A4Z0QAY5</accession>
<dbReference type="Gene3D" id="2.160.20.120">
    <property type="match status" value="1"/>
</dbReference>
<evidence type="ECO:0000259" key="1">
    <source>
        <dbReference type="Pfam" id="PF10988"/>
    </source>
</evidence>
<dbReference type="PROSITE" id="PS51257">
    <property type="entry name" value="PROKAR_LIPOPROTEIN"/>
    <property type="match status" value="1"/>
</dbReference>
<dbReference type="EMBL" id="SRMB01000003">
    <property type="protein sequence ID" value="TGE26231.1"/>
    <property type="molecule type" value="Genomic_DNA"/>
</dbReference>
<gene>
    <name evidence="2" type="ORF">E5K02_15590</name>
</gene>
<organism evidence="2 3">
    <name type="scientific">Hymenobacter metallicola</name>
    <dbReference type="NCBI Taxonomy" id="2563114"/>
    <lineage>
        <taxon>Bacteria</taxon>
        <taxon>Pseudomonadati</taxon>
        <taxon>Bacteroidota</taxon>
        <taxon>Cytophagia</taxon>
        <taxon>Cytophagales</taxon>
        <taxon>Hymenobacteraceae</taxon>
        <taxon>Hymenobacter</taxon>
    </lineage>
</organism>
<dbReference type="Proteomes" id="UP000298471">
    <property type="component" value="Unassembled WGS sequence"/>
</dbReference>